<evidence type="ECO:0000313" key="1">
    <source>
        <dbReference type="EMBL" id="CAG8660037.1"/>
    </source>
</evidence>
<organism evidence="1 2">
    <name type="scientific">Racocetra persica</name>
    <dbReference type="NCBI Taxonomy" id="160502"/>
    <lineage>
        <taxon>Eukaryota</taxon>
        <taxon>Fungi</taxon>
        <taxon>Fungi incertae sedis</taxon>
        <taxon>Mucoromycota</taxon>
        <taxon>Glomeromycotina</taxon>
        <taxon>Glomeromycetes</taxon>
        <taxon>Diversisporales</taxon>
        <taxon>Gigasporaceae</taxon>
        <taxon>Racocetra</taxon>
    </lineage>
</organism>
<proteinExistence type="predicted"/>
<accession>A0ACA9NPS5</accession>
<dbReference type="Proteomes" id="UP000789920">
    <property type="component" value="Unassembled WGS sequence"/>
</dbReference>
<sequence>MFGLTNRPIFNIHKKYHLYSTFLHHNHHQFRYSQQSENGQSKYNGYWNLQLQQPAPSSYLQNHSYEEHHNTDIDIASTAINTNSPEEIQPVMTIDGELIPLKPVFPDNCCMSGCAHCVLDIYQDDLKEWKEKTTQIRERLLKEGKPLPPILMQFNNDNTEEDDIDPGMKAFLELEKKLAGTSS</sequence>
<protein>
    <submittedName>
        <fullName evidence="1">6207_t:CDS:1</fullName>
    </submittedName>
</protein>
<reference evidence="1" key="1">
    <citation type="submission" date="2021-06" db="EMBL/GenBank/DDBJ databases">
        <authorList>
            <person name="Kallberg Y."/>
            <person name="Tangrot J."/>
            <person name="Rosling A."/>
        </authorList>
    </citation>
    <scope>NUCLEOTIDE SEQUENCE</scope>
    <source>
        <strain evidence="1">MA461A</strain>
    </source>
</reference>
<name>A0ACA9NPS5_9GLOM</name>
<dbReference type="EMBL" id="CAJVQC010014724">
    <property type="protein sequence ID" value="CAG8660037.1"/>
    <property type="molecule type" value="Genomic_DNA"/>
</dbReference>
<gene>
    <name evidence="1" type="ORF">RPERSI_LOCUS8235</name>
</gene>
<comment type="caution">
    <text evidence="1">The sequence shown here is derived from an EMBL/GenBank/DDBJ whole genome shotgun (WGS) entry which is preliminary data.</text>
</comment>
<keyword evidence="2" id="KW-1185">Reference proteome</keyword>
<evidence type="ECO:0000313" key="2">
    <source>
        <dbReference type="Proteomes" id="UP000789920"/>
    </source>
</evidence>